<evidence type="ECO:0000313" key="1">
    <source>
        <dbReference type="EMBL" id="RXH73207.1"/>
    </source>
</evidence>
<accession>A0A498HUM8</accession>
<gene>
    <name evidence="1" type="ORF">DVH24_012891</name>
</gene>
<dbReference type="AlphaFoldDB" id="A0A498HUM8"/>
<sequence length="98" mass="11183">MEGVIRRNGIRGIPMPMGLCGREHLIWLGVGSIIPRSGKGEGIKFAGDEADERRTTDLLLFPFLETRMMVVVVVEKWWEIVHGRWRDAVPRSLETKII</sequence>
<protein>
    <submittedName>
        <fullName evidence="1">Uncharacterized protein</fullName>
    </submittedName>
</protein>
<proteinExistence type="predicted"/>
<comment type="caution">
    <text evidence="1">The sequence shown here is derived from an EMBL/GenBank/DDBJ whole genome shotgun (WGS) entry which is preliminary data.</text>
</comment>
<name>A0A498HUM8_MALDO</name>
<keyword evidence="2" id="KW-1185">Reference proteome</keyword>
<dbReference type="Proteomes" id="UP000290289">
    <property type="component" value="Chromosome 15"/>
</dbReference>
<reference evidence="1 2" key="1">
    <citation type="submission" date="2018-10" db="EMBL/GenBank/DDBJ databases">
        <title>A high-quality apple genome assembly.</title>
        <authorList>
            <person name="Hu J."/>
        </authorList>
    </citation>
    <scope>NUCLEOTIDE SEQUENCE [LARGE SCALE GENOMIC DNA]</scope>
    <source>
        <strain evidence="2">cv. HFTH1</strain>
        <tissue evidence="1">Young leaf</tissue>
    </source>
</reference>
<dbReference type="EMBL" id="RDQH01000341">
    <property type="protein sequence ID" value="RXH73207.1"/>
    <property type="molecule type" value="Genomic_DNA"/>
</dbReference>
<evidence type="ECO:0000313" key="2">
    <source>
        <dbReference type="Proteomes" id="UP000290289"/>
    </source>
</evidence>
<organism evidence="1 2">
    <name type="scientific">Malus domestica</name>
    <name type="common">Apple</name>
    <name type="synonym">Pyrus malus</name>
    <dbReference type="NCBI Taxonomy" id="3750"/>
    <lineage>
        <taxon>Eukaryota</taxon>
        <taxon>Viridiplantae</taxon>
        <taxon>Streptophyta</taxon>
        <taxon>Embryophyta</taxon>
        <taxon>Tracheophyta</taxon>
        <taxon>Spermatophyta</taxon>
        <taxon>Magnoliopsida</taxon>
        <taxon>eudicotyledons</taxon>
        <taxon>Gunneridae</taxon>
        <taxon>Pentapetalae</taxon>
        <taxon>rosids</taxon>
        <taxon>fabids</taxon>
        <taxon>Rosales</taxon>
        <taxon>Rosaceae</taxon>
        <taxon>Amygdaloideae</taxon>
        <taxon>Maleae</taxon>
        <taxon>Malus</taxon>
    </lineage>
</organism>